<evidence type="ECO:0000313" key="1">
    <source>
        <dbReference type="EMBL" id="KAI3819043.1"/>
    </source>
</evidence>
<dbReference type="EMBL" id="CM042021">
    <property type="protein sequence ID" value="KAI3819043.1"/>
    <property type="molecule type" value="Genomic_DNA"/>
</dbReference>
<reference evidence="1 2" key="2">
    <citation type="journal article" date="2022" name="Mol. Ecol. Resour.">
        <title>The genomes of chicory, endive, great burdock and yacon provide insights into Asteraceae paleo-polyploidization history and plant inulin production.</title>
        <authorList>
            <person name="Fan W."/>
            <person name="Wang S."/>
            <person name="Wang H."/>
            <person name="Wang A."/>
            <person name="Jiang F."/>
            <person name="Liu H."/>
            <person name="Zhao H."/>
            <person name="Xu D."/>
            <person name="Zhang Y."/>
        </authorList>
    </citation>
    <scope>NUCLEOTIDE SEQUENCE [LARGE SCALE GENOMIC DNA]</scope>
    <source>
        <strain evidence="2">cv. Yunnan</strain>
        <tissue evidence="1">Leaves</tissue>
    </source>
</reference>
<accession>A0ACB9JGH6</accession>
<organism evidence="1 2">
    <name type="scientific">Smallanthus sonchifolius</name>
    <dbReference type="NCBI Taxonomy" id="185202"/>
    <lineage>
        <taxon>Eukaryota</taxon>
        <taxon>Viridiplantae</taxon>
        <taxon>Streptophyta</taxon>
        <taxon>Embryophyta</taxon>
        <taxon>Tracheophyta</taxon>
        <taxon>Spermatophyta</taxon>
        <taxon>Magnoliopsida</taxon>
        <taxon>eudicotyledons</taxon>
        <taxon>Gunneridae</taxon>
        <taxon>Pentapetalae</taxon>
        <taxon>asterids</taxon>
        <taxon>campanulids</taxon>
        <taxon>Asterales</taxon>
        <taxon>Asteraceae</taxon>
        <taxon>Asteroideae</taxon>
        <taxon>Heliantheae alliance</taxon>
        <taxon>Millerieae</taxon>
        <taxon>Smallanthus</taxon>
    </lineage>
</organism>
<proteinExistence type="predicted"/>
<comment type="caution">
    <text evidence="1">The sequence shown here is derived from an EMBL/GenBank/DDBJ whole genome shotgun (WGS) entry which is preliminary data.</text>
</comment>
<dbReference type="Proteomes" id="UP001056120">
    <property type="component" value="Linkage Group LG04"/>
</dbReference>
<evidence type="ECO:0000313" key="2">
    <source>
        <dbReference type="Proteomes" id="UP001056120"/>
    </source>
</evidence>
<reference evidence="2" key="1">
    <citation type="journal article" date="2022" name="Mol. Ecol. Resour.">
        <title>The genomes of chicory, endive, great burdock and yacon provide insights into Asteraceae palaeo-polyploidization history and plant inulin production.</title>
        <authorList>
            <person name="Fan W."/>
            <person name="Wang S."/>
            <person name="Wang H."/>
            <person name="Wang A."/>
            <person name="Jiang F."/>
            <person name="Liu H."/>
            <person name="Zhao H."/>
            <person name="Xu D."/>
            <person name="Zhang Y."/>
        </authorList>
    </citation>
    <scope>NUCLEOTIDE SEQUENCE [LARGE SCALE GENOMIC DNA]</scope>
    <source>
        <strain evidence="2">cv. Yunnan</strain>
    </source>
</reference>
<protein>
    <submittedName>
        <fullName evidence="1">Uncharacterized protein</fullName>
    </submittedName>
</protein>
<gene>
    <name evidence="1" type="ORF">L1987_12865</name>
</gene>
<sequence length="99" mass="11156">MDFPKSIIEVSINTADVFPEIDHRLTTDASQIHHRQSSVGAWATIYLGSRNWGCLKVELRTSVFEATQEEDKAIEKDKGCWVDAIITQSNFMLPLQAGF</sequence>
<keyword evidence="2" id="KW-1185">Reference proteome</keyword>
<name>A0ACB9JGH6_9ASTR</name>